<proteinExistence type="predicted"/>
<reference evidence="1 2" key="1">
    <citation type="submission" date="2023-01" db="EMBL/GenBank/DDBJ databases">
        <authorList>
            <person name="Whitehead M."/>
        </authorList>
    </citation>
    <scope>NUCLEOTIDE SEQUENCE [LARGE SCALE GENOMIC DNA]</scope>
</reference>
<evidence type="ECO:0000313" key="1">
    <source>
        <dbReference type="EMBL" id="CAI6349178.1"/>
    </source>
</evidence>
<dbReference type="EMBL" id="CARXXK010000001">
    <property type="protein sequence ID" value="CAI6349178.1"/>
    <property type="molecule type" value="Genomic_DNA"/>
</dbReference>
<organism evidence="1 2">
    <name type="scientific">Macrosiphum euphorbiae</name>
    <name type="common">potato aphid</name>
    <dbReference type="NCBI Taxonomy" id="13131"/>
    <lineage>
        <taxon>Eukaryota</taxon>
        <taxon>Metazoa</taxon>
        <taxon>Ecdysozoa</taxon>
        <taxon>Arthropoda</taxon>
        <taxon>Hexapoda</taxon>
        <taxon>Insecta</taxon>
        <taxon>Pterygota</taxon>
        <taxon>Neoptera</taxon>
        <taxon>Paraneoptera</taxon>
        <taxon>Hemiptera</taxon>
        <taxon>Sternorrhyncha</taxon>
        <taxon>Aphidomorpha</taxon>
        <taxon>Aphidoidea</taxon>
        <taxon>Aphididae</taxon>
        <taxon>Macrosiphini</taxon>
        <taxon>Macrosiphum</taxon>
    </lineage>
</organism>
<comment type="caution">
    <text evidence="1">The sequence shown here is derived from an EMBL/GenBank/DDBJ whole genome shotgun (WGS) entry which is preliminary data.</text>
</comment>
<gene>
    <name evidence="1" type="ORF">MEUPH1_LOCUS5773</name>
</gene>
<dbReference type="PANTHER" id="PTHR33053">
    <property type="entry name" value="PROTEIN, PUTATIVE-RELATED"/>
    <property type="match status" value="1"/>
</dbReference>
<evidence type="ECO:0008006" key="3">
    <source>
        <dbReference type="Google" id="ProtNLM"/>
    </source>
</evidence>
<accession>A0AAV0VXT1</accession>
<dbReference type="Proteomes" id="UP001160148">
    <property type="component" value="Unassembled WGS sequence"/>
</dbReference>
<protein>
    <recommendedName>
        <fullName evidence="3">DUF4218 domain-containing protein</fullName>
    </recommendedName>
</protein>
<keyword evidence="2" id="KW-1185">Reference proteome</keyword>
<sequence>MSFHTLSKSTKRRRFLEEIETVDFLIDNRDQLELNPQPSTSHGSLSSLPLESSNLTDSVDCTSNNLFSVETPINYISDNSVFDQNDFSYNSYSDTDESDSNEIGIFNDEQLILNSLAKWKVNYSITSVAFSSLLKILKEHNCFNNFPVDSRTIMKTNKYDMTHQIQTVNSGLYYHFGISNGLMSVYDLSVFEEVIKLVVGIDGLPLTKSSSSTFWPVLAYARYPPNKPNVFIIGLYWGKEKPQCSNLYLRSMVDELKSLSLNGFKTEYGIKIVVLDTICCDLPARSFITRTKNFNGYYSCSRCVIEGDRVNNTTCFLGTNYSKRTHTDFLNRIDDEHHVTNDISILTEIPHINMVNSFSLDYMHMGCLGVMKKLILLWLGMIKNAPLSVRIQSRDVSNISKHILSIKPFVTNDFPRKLRGLNEVARYKATEFKFILVYVGAIILKGAITEECYNHFISLHVSFRILLSLNSNKKLVDFAEKLLVYFVETFEEIYGAQFSSHNIHSLIHLPDDYRNYGSLDNCSCFPFENFMKFLKVMVRKHEKPLEQVINRYREFLTFNVPTVDTNQSKIIYKKEHCKGPLVECYTSPQYQIIFKNNIKINIKSLSDIYIGFKKQNKLCIFKVFNICFDPSTNNTVFLCKVFNHVRSFFCKPIDSIKLGIAIVDDLSTNFTAIDIEHTNFCKYMIIFDNLNNSIAYPIIHSYEF</sequence>
<name>A0AAV0VXT1_9HEMI</name>
<dbReference type="PANTHER" id="PTHR33053:SF25">
    <property type="entry name" value="TRANSPOSASE DOMAIN-CONTAINING PROTEIN"/>
    <property type="match status" value="1"/>
</dbReference>
<dbReference type="AlphaFoldDB" id="A0AAV0VXT1"/>
<evidence type="ECO:0000313" key="2">
    <source>
        <dbReference type="Proteomes" id="UP001160148"/>
    </source>
</evidence>